<keyword evidence="3" id="KW-0813">Transport</keyword>
<dbReference type="PANTHER" id="PTHR16228">
    <property type="entry name" value="DIVALENT CATION TRANSPORTER SOLUTE CARRIER FAMILY 41"/>
    <property type="match status" value="1"/>
</dbReference>
<dbReference type="InterPro" id="IPR036739">
    <property type="entry name" value="SLC41_membr_dom_sf"/>
</dbReference>
<feature type="transmembrane region" description="Helical" evidence="10">
    <location>
        <begin position="472"/>
        <end position="496"/>
    </location>
</feature>
<evidence type="ECO:0000256" key="6">
    <source>
        <dbReference type="ARBA" id="ARBA00022989"/>
    </source>
</evidence>
<feature type="transmembrane region" description="Helical" evidence="10">
    <location>
        <begin position="386"/>
        <end position="405"/>
    </location>
</feature>
<dbReference type="OrthoDB" id="666972at2759"/>
<evidence type="ECO:0000256" key="7">
    <source>
        <dbReference type="ARBA" id="ARBA00023065"/>
    </source>
</evidence>
<evidence type="ECO:0000256" key="8">
    <source>
        <dbReference type="ARBA" id="ARBA00023136"/>
    </source>
</evidence>
<proteinExistence type="inferred from homology"/>
<feature type="transmembrane region" description="Helical" evidence="10">
    <location>
        <begin position="295"/>
        <end position="319"/>
    </location>
</feature>
<comment type="caution">
    <text evidence="12">The sequence shown here is derived from an EMBL/GenBank/DDBJ whole genome shotgun (WGS) entry which is preliminary data.</text>
</comment>
<dbReference type="InterPro" id="IPR006667">
    <property type="entry name" value="SLC41_membr_dom"/>
</dbReference>
<dbReference type="EMBL" id="JAEVFJ010000016">
    <property type="protein sequence ID" value="KAH8100273.1"/>
    <property type="molecule type" value="Genomic_DNA"/>
</dbReference>
<evidence type="ECO:0000256" key="5">
    <source>
        <dbReference type="ARBA" id="ARBA00022842"/>
    </source>
</evidence>
<keyword evidence="4 10" id="KW-0812">Transmembrane</keyword>
<evidence type="ECO:0000256" key="4">
    <source>
        <dbReference type="ARBA" id="ARBA00022692"/>
    </source>
</evidence>
<accession>A0A8K0XPM6</accession>
<keyword evidence="5" id="KW-0460">Magnesium</keyword>
<evidence type="ECO:0000256" key="1">
    <source>
        <dbReference type="ARBA" id="ARBA00004141"/>
    </source>
</evidence>
<feature type="domain" description="SLC41A/MgtE integral membrane" evidence="11">
    <location>
        <begin position="140"/>
        <end position="311"/>
    </location>
</feature>
<protein>
    <submittedName>
        <fullName evidence="12">Mg transporter</fullName>
    </submittedName>
</protein>
<dbReference type="Proteomes" id="UP000813824">
    <property type="component" value="Unassembled WGS sequence"/>
</dbReference>
<evidence type="ECO:0000313" key="13">
    <source>
        <dbReference type="Proteomes" id="UP000813824"/>
    </source>
</evidence>
<sequence>MSSYPPQYADAGHPATPSDDSNSDTIEMANLEDIVVTPNPHKRQEYHTPYAQDDHGVEESYSDDDDDEGGRALLGSSDRVRGRERLPGPLGVWPQVKDIVIETGPTLLLTTVGLLFTGELLNNVSHWKAMERIEELIIIIPVVLNLKGNLEMNLSARLGTAANMGDLDKPSTRRSLILGNLTLLQVQATAVSFIAAVVAFTLGRILPRSASEPSAPMSSNETLADATNLLFSLAARQAKRPHHLPEKDPGGVTEFIMTAASAMSAACLSSIILGSFMCGLIVLCRKYGRDPDNIAPPIAGCLGDLVTLCLLGAVSTIYITFVQTPLPLIMICVLAAAAVGWTVVTRRNPLVKELLWEGWTPLFAAMIISSGTGIVLDMYVTKYEGFALLAVVISGLPGSVGSIFISRLSTALHAAAIKLSSLPTSSDDFTQKPPSHQPSSKLVMITLLCVTFPVEIIFLGVLRAFGWLKFPILFVIFSVVFFCIAVVVSLVIAKYLTELLWRRKLDPDMYALPIHSALVDLVGQLLLVACFEIVSRLGLSIKASR</sequence>
<feature type="domain" description="SLC41A/MgtE integral membrane" evidence="11">
    <location>
        <begin position="392"/>
        <end position="530"/>
    </location>
</feature>
<feature type="transmembrane region" description="Helical" evidence="10">
    <location>
        <begin position="442"/>
        <end position="466"/>
    </location>
</feature>
<evidence type="ECO:0000256" key="10">
    <source>
        <dbReference type="SAM" id="Phobius"/>
    </source>
</evidence>
<feature type="transmembrane region" description="Helical" evidence="10">
    <location>
        <begin position="325"/>
        <end position="344"/>
    </location>
</feature>
<keyword evidence="7" id="KW-0406">Ion transport</keyword>
<evidence type="ECO:0000256" key="9">
    <source>
        <dbReference type="SAM" id="MobiDB-lite"/>
    </source>
</evidence>
<keyword evidence="6 10" id="KW-1133">Transmembrane helix</keyword>
<dbReference type="GO" id="GO:0008324">
    <property type="term" value="F:monoatomic cation transmembrane transporter activity"/>
    <property type="evidence" value="ECO:0007669"/>
    <property type="project" value="InterPro"/>
</dbReference>
<evidence type="ECO:0000256" key="3">
    <source>
        <dbReference type="ARBA" id="ARBA00022448"/>
    </source>
</evidence>
<feature type="compositionally biased region" description="Basic and acidic residues" evidence="9">
    <location>
        <begin position="42"/>
        <end position="58"/>
    </location>
</feature>
<organism evidence="12 13">
    <name type="scientific">Cristinia sonorae</name>
    <dbReference type="NCBI Taxonomy" id="1940300"/>
    <lineage>
        <taxon>Eukaryota</taxon>
        <taxon>Fungi</taxon>
        <taxon>Dikarya</taxon>
        <taxon>Basidiomycota</taxon>
        <taxon>Agaricomycotina</taxon>
        <taxon>Agaricomycetes</taxon>
        <taxon>Agaricomycetidae</taxon>
        <taxon>Agaricales</taxon>
        <taxon>Pleurotineae</taxon>
        <taxon>Stephanosporaceae</taxon>
        <taxon>Cristinia</taxon>
    </lineage>
</organism>
<feature type="transmembrane region" description="Helical" evidence="10">
    <location>
        <begin position="255"/>
        <end position="283"/>
    </location>
</feature>
<feature type="transmembrane region" description="Helical" evidence="10">
    <location>
        <begin position="177"/>
        <end position="202"/>
    </location>
</feature>
<keyword evidence="8 10" id="KW-0472">Membrane</keyword>
<feature type="transmembrane region" description="Helical" evidence="10">
    <location>
        <begin position="356"/>
        <end position="380"/>
    </location>
</feature>
<reference evidence="12" key="1">
    <citation type="journal article" date="2021" name="New Phytol.">
        <title>Evolutionary innovations through gain and loss of genes in the ectomycorrhizal Boletales.</title>
        <authorList>
            <person name="Wu G."/>
            <person name="Miyauchi S."/>
            <person name="Morin E."/>
            <person name="Kuo A."/>
            <person name="Drula E."/>
            <person name="Varga T."/>
            <person name="Kohler A."/>
            <person name="Feng B."/>
            <person name="Cao Y."/>
            <person name="Lipzen A."/>
            <person name="Daum C."/>
            <person name="Hundley H."/>
            <person name="Pangilinan J."/>
            <person name="Johnson J."/>
            <person name="Barry K."/>
            <person name="LaButti K."/>
            <person name="Ng V."/>
            <person name="Ahrendt S."/>
            <person name="Min B."/>
            <person name="Choi I.G."/>
            <person name="Park H."/>
            <person name="Plett J.M."/>
            <person name="Magnuson J."/>
            <person name="Spatafora J.W."/>
            <person name="Nagy L.G."/>
            <person name="Henrissat B."/>
            <person name="Grigoriev I.V."/>
            <person name="Yang Z.L."/>
            <person name="Xu J."/>
            <person name="Martin F.M."/>
        </authorList>
    </citation>
    <scope>NUCLEOTIDE SEQUENCE</scope>
    <source>
        <strain evidence="12">KKN 215</strain>
    </source>
</reference>
<gene>
    <name evidence="12" type="ORF">BXZ70DRAFT_893704</name>
</gene>
<dbReference type="InterPro" id="IPR045349">
    <property type="entry name" value="SLC41A1-3"/>
</dbReference>
<dbReference type="GO" id="GO:0005886">
    <property type="term" value="C:plasma membrane"/>
    <property type="evidence" value="ECO:0007669"/>
    <property type="project" value="TreeGrafter"/>
</dbReference>
<feature type="region of interest" description="Disordered" evidence="9">
    <location>
        <begin position="1"/>
        <end position="82"/>
    </location>
</feature>
<comment type="similarity">
    <text evidence="2">Belongs to the SLC41A transporter family.</text>
</comment>
<evidence type="ECO:0000256" key="2">
    <source>
        <dbReference type="ARBA" id="ARBA00009749"/>
    </source>
</evidence>
<dbReference type="AlphaFoldDB" id="A0A8K0XPM6"/>
<dbReference type="PANTHER" id="PTHR16228:SF7">
    <property type="entry name" value="SLC41A_MGTE INTEGRAL MEMBRANE DOMAIN-CONTAINING PROTEIN"/>
    <property type="match status" value="1"/>
</dbReference>
<dbReference type="SUPFAM" id="SSF161093">
    <property type="entry name" value="MgtE membrane domain-like"/>
    <property type="match status" value="2"/>
</dbReference>
<keyword evidence="13" id="KW-1185">Reference proteome</keyword>
<evidence type="ECO:0000313" key="12">
    <source>
        <dbReference type="EMBL" id="KAH8100273.1"/>
    </source>
</evidence>
<comment type="subcellular location">
    <subcellularLocation>
        <location evidence="1">Membrane</location>
        <topology evidence="1">Multi-pass membrane protein</topology>
    </subcellularLocation>
</comment>
<name>A0A8K0XPM6_9AGAR</name>
<dbReference type="Gene3D" id="1.10.357.20">
    <property type="entry name" value="SLC41 divalent cation transporters, integral membrane domain"/>
    <property type="match status" value="2"/>
</dbReference>
<evidence type="ECO:0000259" key="11">
    <source>
        <dbReference type="Pfam" id="PF01769"/>
    </source>
</evidence>
<dbReference type="Pfam" id="PF01769">
    <property type="entry name" value="MgtE"/>
    <property type="match status" value="2"/>
</dbReference>